<evidence type="ECO:0000313" key="1">
    <source>
        <dbReference type="EMBL" id="PHP26205.1"/>
    </source>
</evidence>
<keyword evidence="2" id="KW-1185">Reference proteome</keyword>
<reference evidence="1 2" key="1">
    <citation type="submission" date="2017-08" db="EMBL/GenBank/DDBJ databases">
        <title>Draft Genome Sequence of Loktanella cinnabarina Strain XM1, Isolated from Coastal Surface Water.</title>
        <authorList>
            <person name="Ma R."/>
            <person name="Wang J."/>
            <person name="Wang Q."/>
            <person name="Ma Z."/>
            <person name="Li J."/>
            <person name="Chen L."/>
        </authorList>
    </citation>
    <scope>NUCLEOTIDE SEQUENCE [LARGE SCALE GENOMIC DNA]</scope>
    <source>
        <strain evidence="1 2">XM1</strain>
    </source>
</reference>
<protein>
    <submittedName>
        <fullName evidence="1">Uncharacterized protein</fullName>
    </submittedName>
</protein>
<sequence>MSALQWNLPQIDGAQPGDIVGMMSCHTARFFDYAGLERHLEGFLVSEKDEVEFRCYADLSNGGLKERAAQIALEHLYMAEHVHEDVVRYKMIANTDYDDYRMCVVIFGKARVLFDMAMIDDPDSIGEDAEDCPMPWSCIIELYELDDDTPVIPKAEQYLEIVRSVLPLQQRALWPSLDIKG</sequence>
<accession>A0A2G1MBU3</accession>
<dbReference type="EMBL" id="NQWH01000055">
    <property type="protein sequence ID" value="PHP26205.1"/>
    <property type="molecule type" value="Genomic_DNA"/>
</dbReference>
<name>A0A2G1MBU3_9RHOB</name>
<organism evidence="1 2">
    <name type="scientific">Limimaricola cinnabarinus</name>
    <dbReference type="NCBI Taxonomy" id="1125964"/>
    <lineage>
        <taxon>Bacteria</taxon>
        <taxon>Pseudomonadati</taxon>
        <taxon>Pseudomonadota</taxon>
        <taxon>Alphaproteobacteria</taxon>
        <taxon>Rhodobacterales</taxon>
        <taxon>Paracoccaceae</taxon>
        <taxon>Limimaricola</taxon>
    </lineage>
</organism>
<comment type="caution">
    <text evidence="1">The sequence shown here is derived from an EMBL/GenBank/DDBJ whole genome shotgun (WGS) entry which is preliminary data.</text>
</comment>
<dbReference type="AlphaFoldDB" id="A0A2G1MBU3"/>
<dbReference type="Proteomes" id="UP000221860">
    <property type="component" value="Unassembled WGS sequence"/>
</dbReference>
<gene>
    <name evidence="1" type="ORF">CJ301_17640</name>
</gene>
<evidence type="ECO:0000313" key="2">
    <source>
        <dbReference type="Proteomes" id="UP000221860"/>
    </source>
</evidence>
<proteinExistence type="predicted"/>